<organism evidence="4 5">
    <name type="scientific">Aldrovandia affinis</name>
    <dbReference type="NCBI Taxonomy" id="143900"/>
    <lineage>
        <taxon>Eukaryota</taxon>
        <taxon>Metazoa</taxon>
        <taxon>Chordata</taxon>
        <taxon>Craniata</taxon>
        <taxon>Vertebrata</taxon>
        <taxon>Euteleostomi</taxon>
        <taxon>Actinopterygii</taxon>
        <taxon>Neopterygii</taxon>
        <taxon>Teleostei</taxon>
        <taxon>Notacanthiformes</taxon>
        <taxon>Halosauridae</taxon>
        <taxon>Aldrovandia</taxon>
    </lineage>
</organism>
<dbReference type="InterPro" id="IPR019384">
    <property type="entry name" value="FHIP"/>
</dbReference>
<comment type="similarity">
    <text evidence="1">Belongs to the FHIP family.</text>
</comment>
<feature type="region of interest" description="Disordered" evidence="2">
    <location>
        <begin position="1"/>
        <end position="26"/>
    </location>
</feature>
<dbReference type="Proteomes" id="UP001221898">
    <property type="component" value="Unassembled WGS sequence"/>
</dbReference>
<evidence type="ECO:0000256" key="2">
    <source>
        <dbReference type="SAM" id="MobiDB-lite"/>
    </source>
</evidence>
<comment type="caution">
    <text evidence="4">The sequence shown here is derived from an EMBL/GenBank/DDBJ whole genome shotgun (WGS) entry which is preliminary data.</text>
</comment>
<evidence type="ECO:0000259" key="3">
    <source>
        <dbReference type="Pfam" id="PF19314"/>
    </source>
</evidence>
<evidence type="ECO:0000313" key="4">
    <source>
        <dbReference type="EMBL" id="KAJ8358296.1"/>
    </source>
</evidence>
<dbReference type="GO" id="GO:0007032">
    <property type="term" value="P:endosome organization"/>
    <property type="evidence" value="ECO:0007669"/>
    <property type="project" value="TreeGrafter"/>
</dbReference>
<dbReference type="GO" id="GO:0045022">
    <property type="term" value="P:early endosome to late endosome transport"/>
    <property type="evidence" value="ECO:0007669"/>
    <property type="project" value="TreeGrafter"/>
</dbReference>
<evidence type="ECO:0000256" key="1">
    <source>
        <dbReference type="ARBA" id="ARBA00024336"/>
    </source>
</evidence>
<evidence type="ECO:0000313" key="5">
    <source>
        <dbReference type="Proteomes" id="UP001221898"/>
    </source>
</evidence>
<dbReference type="Pfam" id="PF10257">
    <property type="entry name" value="RAI16-like"/>
    <property type="match status" value="1"/>
</dbReference>
<feature type="compositionally biased region" description="Low complexity" evidence="2">
    <location>
        <begin position="265"/>
        <end position="274"/>
    </location>
</feature>
<dbReference type="GO" id="GO:0008333">
    <property type="term" value="P:endosome to lysosome transport"/>
    <property type="evidence" value="ECO:0007669"/>
    <property type="project" value="TreeGrafter"/>
</dbReference>
<dbReference type="PANTHER" id="PTHR21705">
    <property type="entry name" value="RAI16 PROTEIN-RELATED"/>
    <property type="match status" value="1"/>
</dbReference>
<reference evidence="4" key="1">
    <citation type="journal article" date="2023" name="Science">
        <title>Genome structures resolve the early diversification of teleost fishes.</title>
        <authorList>
            <person name="Parey E."/>
            <person name="Louis A."/>
            <person name="Montfort J."/>
            <person name="Bouchez O."/>
            <person name="Roques C."/>
            <person name="Iampietro C."/>
            <person name="Lluch J."/>
            <person name="Castinel A."/>
            <person name="Donnadieu C."/>
            <person name="Desvignes T."/>
            <person name="Floi Bucao C."/>
            <person name="Jouanno E."/>
            <person name="Wen M."/>
            <person name="Mejri S."/>
            <person name="Dirks R."/>
            <person name="Jansen H."/>
            <person name="Henkel C."/>
            <person name="Chen W.J."/>
            <person name="Zahm M."/>
            <person name="Cabau C."/>
            <person name="Klopp C."/>
            <person name="Thompson A.W."/>
            <person name="Robinson-Rechavi M."/>
            <person name="Braasch I."/>
            <person name="Lecointre G."/>
            <person name="Bobe J."/>
            <person name="Postlethwait J.H."/>
            <person name="Berthelot C."/>
            <person name="Roest Crollius H."/>
            <person name="Guiguen Y."/>
        </authorList>
    </citation>
    <scope>NUCLEOTIDE SEQUENCE</scope>
    <source>
        <strain evidence="4">NC1722</strain>
    </source>
</reference>
<feature type="domain" description="FHF complex subunit HOOK-interacting protein C-terminal" evidence="3">
    <location>
        <begin position="283"/>
        <end position="356"/>
    </location>
</feature>
<dbReference type="PANTHER" id="PTHR21705:SF4">
    <property type="entry name" value="FHF COMPLEX SUBUNIT HOOK-INTERACTING PROTEIN 1B"/>
    <property type="match status" value="1"/>
</dbReference>
<dbReference type="GO" id="GO:0007040">
    <property type="term" value="P:lysosome organization"/>
    <property type="evidence" value="ECO:0007669"/>
    <property type="project" value="TreeGrafter"/>
</dbReference>
<sequence length="413" mass="45031">MSWLSRLTPRGPGSRANRNAAPPSPVTADPETCLMVFQNHWRQSSAEEMIASTAYLDLFLRSVTETALLKTFLRFVLLHRHDNDTILDTLLTRISSNSRLCMVSLSLFRTLLSLNCEDLMLQLILRYLLPCTHVMLSQRRAVRETDIYGKSADKFLSLIPECCRLDTAPSGDQEDDPASGGKVPGSPSVARPAWLSSSGSRAAEVGVLRRWPPLPPGGAPVRIAPRPRTPRGQTRSWDTWSTCGTLAGGSSSAPGAAGTGPPPTTVRTPPQTPQTWSLSPLQGAFMMVLFCQAGSAMLQNSLYVNILLTGIVAQLACYPQPLLRSFLLNTNMVFQPSVKSLIQVLGSVKNRVEALVLNLLTTPRGSGIRKNRVEALLHFRRISRDAEGARGTWWPGKLDRATPLGMAVPNLSA</sequence>
<keyword evidence="5" id="KW-1185">Reference proteome</keyword>
<feature type="compositionally biased region" description="Low complexity" evidence="2">
    <location>
        <begin position="244"/>
        <end position="256"/>
    </location>
</feature>
<dbReference type="InterPro" id="IPR045669">
    <property type="entry name" value="FHIP_C"/>
</dbReference>
<dbReference type="EMBL" id="JAINUG010001047">
    <property type="protein sequence ID" value="KAJ8358296.1"/>
    <property type="molecule type" value="Genomic_DNA"/>
</dbReference>
<dbReference type="Pfam" id="PF19314">
    <property type="entry name" value="DUF5917"/>
    <property type="match status" value="1"/>
</dbReference>
<dbReference type="AlphaFoldDB" id="A0AAD7R2R6"/>
<feature type="region of interest" description="Disordered" evidence="2">
    <location>
        <begin position="216"/>
        <end position="274"/>
    </location>
</feature>
<protein>
    <recommendedName>
        <fullName evidence="3">FHF complex subunit HOOK-interacting protein C-terminal domain-containing protein</fullName>
    </recommendedName>
</protein>
<accession>A0AAD7R2R6</accession>
<feature type="region of interest" description="Disordered" evidence="2">
    <location>
        <begin position="167"/>
        <end position="197"/>
    </location>
</feature>
<name>A0AAD7R2R6_9TELE</name>
<proteinExistence type="inferred from homology"/>
<dbReference type="GO" id="GO:0070695">
    <property type="term" value="C:FHF complex"/>
    <property type="evidence" value="ECO:0007669"/>
    <property type="project" value="TreeGrafter"/>
</dbReference>
<feature type="compositionally biased region" description="Polar residues" evidence="2">
    <location>
        <begin position="231"/>
        <end position="243"/>
    </location>
</feature>
<gene>
    <name evidence="4" type="ORF">AAFF_G00015910</name>
</gene>